<dbReference type="InterPro" id="IPR036867">
    <property type="entry name" value="R3H_dom_sf"/>
</dbReference>
<dbReference type="InterPro" id="IPR012337">
    <property type="entry name" value="RNaseH-like_sf"/>
</dbReference>
<keyword evidence="3" id="KW-1185">Reference proteome</keyword>
<dbReference type="InterPro" id="IPR051181">
    <property type="entry name" value="CAF1_poly(A)_ribonucleases"/>
</dbReference>
<dbReference type="InterPro" id="IPR036397">
    <property type="entry name" value="RNaseH_sf"/>
</dbReference>
<dbReference type="Gene3D" id="3.30.1370.50">
    <property type="entry name" value="R3H-like domain"/>
    <property type="match status" value="1"/>
</dbReference>
<dbReference type="CDD" id="cd02325">
    <property type="entry name" value="R3H"/>
    <property type="match status" value="1"/>
</dbReference>
<dbReference type="InterPro" id="IPR006941">
    <property type="entry name" value="RNase_CAF1"/>
</dbReference>
<evidence type="ECO:0000313" key="3">
    <source>
        <dbReference type="Proteomes" id="UP001151516"/>
    </source>
</evidence>
<dbReference type="GO" id="GO:0000175">
    <property type="term" value="F:3'-5'-RNA exonuclease activity"/>
    <property type="evidence" value="ECO:0007669"/>
    <property type="project" value="TreeGrafter"/>
</dbReference>
<comment type="similarity">
    <text evidence="1">Belongs to the CAF1 family.</text>
</comment>
<evidence type="ECO:0000256" key="1">
    <source>
        <dbReference type="ARBA" id="ARBA00008372"/>
    </source>
</evidence>
<dbReference type="Gene3D" id="3.30.420.10">
    <property type="entry name" value="Ribonuclease H-like superfamily/Ribonuclease H"/>
    <property type="match status" value="1"/>
</dbReference>
<dbReference type="Proteomes" id="UP001151516">
    <property type="component" value="Unassembled WGS sequence"/>
</dbReference>
<accession>A0A9W8L2M6</accession>
<dbReference type="Pfam" id="PF04857">
    <property type="entry name" value="CAF1"/>
    <property type="match status" value="1"/>
</dbReference>
<dbReference type="SUPFAM" id="SSF82708">
    <property type="entry name" value="R3H domain"/>
    <property type="match status" value="1"/>
</dbReference>
<evidence type="ECO:0000313" key="2">
    <source>
        <dbReference type="EMBL" id="KAJ2683490.1"/>
    </source>
</evidence>
<dbReference type="OrthoDB" id="1432093at2759"/>
<dbReference type="AlphaFoldDB" id="A0A9W8L2M6"/>
<dbReference type="EMBL" id="JANBTX010000285">
    <property type="protein sequence ID" value="KAJ2683490.1"/>
    <property type="molecule type" value="Genomic_DNA"/>
</dbReference>
<dbReference type="PANTHER" id="PTHR15092">
    <property type="entry name" value="POLY A -SPECIFIC RIBONUCLEASE/TARGET OF EGR1, MEMBER 1"/>
    <property type="match status" value="1"/>
</dbReference>
<comment type="caution">
    <text evidence="2">The sequence shown here is derived from an EMBL/GenBank/DDBJ whole genome shotgun (WGS) entry which is preliminary data.</text>
</comment>
<name>A0A9W8L2M6_9FUNG</name>
<reference evidence="2" key="1">
    <citation type="submission" date="2022-07" db="EMBL/GenBank/DDBJ databases">
        <title>Phylogenomic reconstructions and comparative analyses of Kickxellomycotina fungi.</title>
        <authorList>
            <person name="Reynolds N.K."/>
            <person name="Stajich J.E."/>
            <person name="Barry K."/>
            <person name="Grigoriev I.V."/>
            <person name="Crous P."/>
            <person name="Smith M.E."/>
        </authorList>
    </citation>
    <scope>NUCLEOTIDE SEQUENCE</scope>
    <source>
        <strain evidence="2">CBS 109367</strain>
    </source>
</reference>
<dbReference type="GO" id="GO:0003723">
    <property type="term" value="F:RNA binding"/>
    <property type="evidence" value="ECO:0007669"/>
    <property type="project" value="TreeGrafter"/>
</dbReference>
<dbReference type="PANTHER" id="PTHR15092:SF22">
    <property type="entry name" value="POLY(A)-SPECIFIC RIBONUCLEASE PNLDC1"/>
    <property type="match status" value="1"/>
</dbReference>
<protein>
    <submittedName>
        <fullName evidence="2">Uncharacterized protein</fullName>
    </submittedName>
</protein>
<proteinExistence type="inferred from homology"/>
<organism evidence="2 3">
    <name type="scientific">Coemansia spiralis</name>
    <dbReference type="NCBI Taxonomy" id="417178"/>
    <lineage>
        <taxon>Eukaryota</taxon>
        <taxon>Fungi</taxon>
        <taxon>Fungi incertae sedis</taxon>
        <taxon>Zoopagomycota</taxon>
        <taxon>Kickxellomycotina</taxon>
        <taxon>Kickxellomycetes</taxon>
        <taxon>Kickxellales</taxon>
        <taxon>Kickxellaceae</taxon>
        <taxon>Coemansia</taxon>
    </lineage>
</organism>
<sequence length="494" mass="55922">MDVTRDNFDHALAEFRLAISSCDFAAIDMEMTGLYADRARQPSHLDTKNERYHKLLQSVESYAVIQVGICLFSWVDSKPDEPKDGYYEARPFNFNVFPCTSIGGFPIESHFGCKNTAFEFLARNSFDFNKWVYQGIPFLNADQAERIRSDRVSLLTKRQPRMEVDDQHKAFVRDLETALRKFMKSKADKILRYQTANSYERKLVYDVVARHNTLGTRSRHGCIEIFKGTRKGMAKHVAQKIHALNTSIDEARGFCLIIDILSAARKPVIGHNMLLDVMHAYSKFYKPLPATRSAFGKSLPQFLPILIDTKYIIESTPAIKARYRTSNLDEIAPMLERETQRSQTHGMIRNHPQFTRDVTHTMHEAGFDAYMTGATFIRLLNLEGELHLTAGSVSSELVLYRYINRLYVALGDELYWNLSGDSAKESRAMHAANGHVTVAEALGDTLADSDTPSLSDGCCSADDDDDDDDQCSTGFEVVAFDDLVPVLEELSMEQ</sequence>
<dbReference type="SUPFAM" id="SSF53098">
    <property type="entry name" value="Ribonuclease H-like"/>
    <property type="match status" value="1"/>
</dbReference>
<gene>
    <name evidence="2" type="ORF">IWW39_005472</name>
</gene>